<dbReference type="Proteomes" id="UP000838821">
    <property type="component" value="Unassembled WGS sequence"/>
</dbReference>
<organism evidence="1 2">
    <name type="scientific">Paenibacillus allorhizoplanae</name>
    <dbReference type="NCBI Taxonomy" id="2905648"/>
    <lineage>
        <taxon>Bacteria</taxon>
        <taxon>Bacillati</taxon>
        <taxon>Bacillota</taxon>
        <taxon>Bacilli</taxon>
        <taxon>Bacillales</taxon>
        <taxon>Paenibacillaceae</taxon>
        <taxon>Paenibacillus</taxon>
    </lineage>
</organism>
<sequence length="50" mass="5671">MGGGCHDKEVRITEEEYGSLIRKYGSTGYEPLKDVGKERAIDVTWKRVVN</sequence>
<gene>
    <name evidence="1" type="ORF">PAECIP111891_05520</name>
</gene>
<protein>
    <submittedName>
        <fullName evidence="1">Uncharacterized protein</fullName>
    </submittedName>
</protein>
<comment type="caution">
    <text evidence="1">The sequence shown here is derived from an EMBL/GenBank/DDBJ whole genome shotgun (WGS) entry which is preliminary data.</text>
</comment>
<dbReference type="RefSeq" id="WP_236291661.1">
    <property type="nucleotide sequence ID" value="NZ_CAKMMW010000022.1"/>
</dbReference>
<reference evidence="1" key="1">
    <citation type="submission" date="2022-01" db="EMBL/GenBank/DDBJ databases">
        <authorList>
            <person name="Criscuolo A."/>
        </authorList>
    </citation>
    <scope>NUCLEOTIDE SEQUENCE</scope>
    <source>
        <strain evidence="1">CIP111891</strain>
    </source>
</reference>
<proteinExistence type="predicted"/>
<evidence type="ECO:0000313" key="2">
    <source>
        <dbReference type="Proteomes" id="UP000838821"/>
    </source>
</evidence>
<evidence type="ECO:0000313" key="1">
    <source>
        <dbReference type="EMBL" id="CAH1223415.1"/>
    </source>
</evidence>
<accession>A0ABN8H521</accession>
<keyword evidence="2" id="KW-1185">Reference proteome</keyword>
<dbReference type="EMBL" id="CAKMMW010000022">
    <property type="protein sequence ID" value="CAH1223415.1"/>
    <property type="molecule type" value="Genomic_DNA"/>
</dbReference>
<name>A0ABN8H521_9BACL</name>